<reference evidence="8 9" key="1">
    <citation type="submission" date="2020-04" db="EMBL/GenBank/DDBJ databases">
        <title>Nesterenkonia sp. nov., isolated from marine sediment.</title>
        <authorList>
            <person name="Zhang G."/>
        </authorList>
    </citation>
    <scope>NUCLEOTIDE SEQUENCE [LARGE SCALE GENOMIC DNA]</scope>
    <source>
        <strain evidence="8 9">MY13</strain>
    </source>
</reference>
<name>A0A7X8TIB3_9MICC</name>
<keyword evidence="9" id="KW-1185">Reference proteome</keyword>
<dbReference type="PROSITE" id="PS50850">
    <property type="entry name" value="MFS"/>
    <property type="match status" value="1"/>
</dbReference>
<keyword evidence="4 6" id="KW-1133">Transmembrane helix</keyword>
<feature type="transmembrane region" description="Helical" evidence="6">
    <location>
        <begin position="62"/>
        <end position="83"/>
    </location>
</feature>
<feature type="transmembrane region" description="Helical" evidence="6">
    <location>
        <begin position="26"/>
        <end position="50"/>
    </location>
</feature>
<proteinExistence type="predicted"/>
<dbReference type="GO" id="GO:0005886">
    <property type="term" value="C:plasma membrane"/>
    <property type="evidence" value="ECO:0007669"/>
    <property type="project" value="UniProtKB-SubCell"/>
</dbReference>
<accession>A0A7X8TIB3</accession>
<sequence length="412" mass="43039">MSEKTPTSQPVPLVTNSGPHLTRRQVALAILALATGGFAIGVTEFAIMGLQREIVADLGVSLGQGGMLVTAYALGVVVGAPILSLGGAKRERRGYALLLLVLFIAAHLFSFLAPNFETLVVSRFLSGLPHGAFFATAALMAAQMAGPAKRGRAIAVVLSGLAIANLTGVPAVTWVGQAFGWRWMFAVVAILGAMTMLALLIYAPRIHPPQGASVRGELRALANQRLWVGIGLAIIGFSGMFAIYTYLTHVAVEVTGFSDSFLPWVVLIFGSGMVTGTFLGGYFSDKSVLGTVLVAMSLVALFMTLFGLLAHIPWLMLLLLFLVGCSASTLGPSMQTHLIDTAPKAPQLAASFHHSAFNAANALGAVAGALVIADREGDWLRAPAYVGAAAAVIGVLITLYAIMLTKRAGQKV</sequence>
<evidence type="ECO:0000259" key="7">
    <source>
        <dbReference type="PROSITE" id="PS50850"/>
    </source>
</evidence>
<dbReference type="InterPro" id="IPR036259">
    <property type="entry name" value="MFS_trans_sf"/>
</dbReference>
<feature type="transmembrane region" description="Helical" evidence="6">
    <location>
        <begin position="153"/>
        <end position="175"/>
    </location>
</feature>
<dbReference type="CDD" id="cd17324">
    <property type="entry name" value="MFS_NepI_like"/>
    <property type="match status" value="1"/>
</dbReference>
<dbReference type="RefSeq" id="WP_168886783.1">
    <property type="nucleotide sequence ID" value="NZ_JABAHY010000003.1"/>
</dbReference>
<dbReference type="InterPro" id="IPR020846">
    <property type="entry name" value="MFS_dom"/>
</dbReference>
<dbReference type="SUPFAM" id="SSF103473">
    <property type="entry name" value="MFS general substrate transporter"/>
    <property type="match status" value="1"/>
</dbReference>
<evidence type="ECO:0000256" key="2">
    <source>
        <dbReference type="ARBA" id="ARBA00022475"/>
    </source>
</evidence>
<evidence type="ECO:0000313" key="8">
    <source>
        <dbReference type="EMBL" id="NLS09275.1"/>
    </source>
</evidence>
<comment type="caution">
    <text evidence="8">The sequence shown here is derived from an EMBL/GenBank/DDBJ whole genome shotgun (WGS) entry which is preliminary data.</text>
</comment>
<keyword evidence="3 6" id="KW-0812">Transmembrane</keyword>
<feature type="domain" description="Major facilitator superfamily (MFS) profile" evidence="7">
    <location>
        <begin position="29"/>
        <end position="406"/>
    </location>
</feature>
<dbReference type="Gene3D" id="1.20.1250.20">
    <property type="entry name" value="MFS general substrate transporter like domains"/>
    <property type="match status" value="2"/>
</dbReference>
<dbReference type="GO" id="GO:0022857">
    <property type="term" value="F:transmembrane transporter activity"/>
    <property type="evidence" value="ECO:0007669"/>
    <property type="project" value="InterPro"/>
</dbReference>
<dbReference type="AlphaFoldDB" id="A0A7X8TIB3"/>
<evidence type="ECO:0000256" key="1">
    <source>
        <dbReference type="ARBA" id="ARBA00004651"/>
    </source>
</evidence>
<evidence type="ECO:0000256" key="3">
    <source>
        <dbReference type="ARBA" id="ARBA00022692"/>
    </source>
</evidence>
<dbReference type="Proteomes" id="UP000523139">
    <property type="component" value="Unassembled WGS sequence"/>
</dbReference>
<keyword evidence="2" id="KW-1003">Cell membrane</keyword>
<feature type="transmembrane region" description="Helical" evidence="6">
    <location>
        <begin position="288"/>
        <end position="308"/>
    </location>
</feature>
<evidence type="ECO:0000256" key="5">
    <source>
        <dbReference type="ARBA" id="ARBA00023136"/>
    </source>
</evidence>
<evidence type="ECO:0000256" key="6">
    <source>
        <dbReference type="SAM" id="Phobius"/>
    </source>
</evidence>
<protein>
    <submittedName>
        <fullName evidence="8">MFS transporter</fullName>
    </submittedName>
</protein>
<feature type="transmembrane region" description="Helical" evidence="6">
    <location>
        <begin position="314"/>
        <end position="334"/>
    </location>
</feature>
<evidence type="ECO:0000256" key="4">
    <source>
        <dbReference type="ARBA" id="ARBA00022989"/>
    </source>
</evidence>
<feature type="transmembrane region" description="Helical" evidence="6">
    <location>
        <begin position="226"/>
        <end position="249"/>
    </location>
</feature>
<feature type="transmembrane region" description="Helical" evidence="6">
    <location>
        <begin position="261"/>
        <end position="281"/>
    </location>
</feature>
<dbReference type="EMBL" id="JABAHY010000003">
    <property type="protein sequence ID" value="NLS09275.1"/>
    <property type="molecule type" value="Genomic_DNA"/>
</dbReference>
<keyword evidence="5 6" id="KW-0472">Membrane</keyword>
<dbReference type="InterPro" id="IPR011701">
    <property type="entry name" value="MFS"/>
</dbReference>
<feature type="transmembrane region" description="Helical" evidence="6">
    <location>
        <begin position="95"/>
        <end position="114"/>
    </location>
</feature>
<comment type="subcellular location">
    <subcellularLocation>
        <location evidence="1">Cell membrane</location>
        <topology evidence="1">Multi-pass membrane protein</topology>
    </subcellularLocation>
</comment>
<dbReference type="Pfam" id="PF07690">
    <property type="entry name" value="MFS_1"/>
    <property type="match status" value="1"/>
</dbReference>
<evidence type="ECO:0000313" key="9">
    <source>
        <dbReference type="Proteomes" id="UP000523139"/>
    </source>
</evidence>
<dbReference type="PANTHER" id="PTHR43124">
    <property type="entry name" value="PURINE EFFLUX PUMP PBUE"/>
    <property type="match status" value="1"/>
</dbReference>
<feature type="transmembrane region" description="Helical" evidence="6">
    <location>
        <begin position="181"/>
        <end position="205"/>
    </location>
</feature>
<gene>
    <name evidence="8" type="ORF">HGQ17_04495</name>
</gene>
<organism evidence="8 9">
    <name type="scientific">Nesterenkonia sedimenti</name>
    <dbReference type="NCBI Taxonomy" id="1463632"/>
    <lineage>
        <taxon>Bacteria</taxon>
        <taxon>Bacillati</taxon>
        <taxon>Actinomycetota</taxon>
        <taxon>Actinomycetes</taxon>
        <taxon>Micrococcales</taxon>
        <taxon>Micrococcaceae</taxon>
        <taxon>Nesterenkonia</taxon>
    </lineage>
</organism>
<dbReference type="PANTHER" id="PTHR43124:SF3">
    <property type="entry name" value="CHLORAMPHENICOL EFFLUX PUMP RV0191"/>
    <property type="match status" value="1"/>
</dbReference>
<feature type="transmembrane region" description="Helical" evidence="6">
    <location>
        <begin position="385"/>
        <end position="404"/>
    </location>
</feature>
<feature type="transmembrane region" description="Helical" evidence="6">
    <location>
        <begin position="355"/>
        <end position="373"/>
    </location>
</feature>
<dbReference type="InterPro" id="IPR050189">
    <property type="entry name" value="MFS_Efflux_Transporters"/>
</dbReference>
<feature type="transmembrane region" description="Helical" evidence="6">
    <location>
        <begin position="120"/>
        <end position="141"/>
    </location>
</feature>